<sequence length="61" mass="5968">MQAVATAVVTAAASCLARDAAKPGRAGSIGMQSDGSPARIGLAPGKRTVAICGEPAIVLFD</sequence>
<organism evidence="1 2">
    <name type="scientific">Burkholderia cepacia</name>
    <name type="common">Pseudomonas cepacia</name>
    <dbReference type="NCBI Taxonomy" id="292"/>
    <lineage>
        <taxon>Bacteria</taxon>
        <taxon>Pseudomonadati</taxon>
        <taxon>Pseudomonadota</taxon>
        <taxon>Betaproteobacteria</taxon>
        <taxon>Burkholderiales</taxon>
        <taxon>Burkholderiaceae</taxon>
        <taxon>Burkholderia</taxon>
        <taxon>Burkholderia cepacia complex</taxon>
    </lineage>
</organism>
<reference evidence="2" key="1">
    <citation type="submission" date="2017-09" db="EMBL/GenBank/DDBJ databases">
        <title>FDA dAtabase for Regulatory Grade micrObial Sequences (FDA-ARGOS): Supporting development and validation of Infectious Disease Dx tests.</title>
        <authorList>
            <person name="Minogue T."/>
            <person name="Wolcott M."/>
            <person name="Wasieloski L."/>
            <person name="Aguilar W."/>
            <person name="Moore D."/>
            <person name="Tallon L.J."/>
            <person name="Sadzewicz L."/>
            <person name="Ott S."/>
            <person name="Zhao X."/>
            <person name="Nagaraj S."/>
            <person name="Vavikolanu K."/>
            <person name="Aluvathingal J."/>
            <person name="Nadendla S."/>
            <person name="Sichtig H."/>
        </authorList>
    </citation>
    <scope>NUCLEOTIDE SEQUENCE [LARGE SCALE GENOMIC DNA]</scope>
    <source>
        <strain evidence="2">FDAARGOS_388</strain>
    </source>
</reference>
<evidence type="ECO:0000313" key="1">
    <source>
        <dbReference type="EMBL" id="ATF78808.1"/>
    </source>
</evidence>
<proteinExistence type="predicted"/>
<evidence type="ECO:0008006" key="3">
    <source>
        <dbReference type="Google" id="ProtNLM"/>
    </source>
</evidence>
<dbReference type="EMBL" id="CP023518">
    <property type="protein sequence ID" value="ATF78808.1"/>
    <property type="molecule type" value="Genomic_DNA"/>
</dbReference>
<dbReference type="Proteomes" id="UP000218103">
    <property type="component" value="Chromosome 1"/>
</dbReference>
<evidence type="ECO:0000313" key="2">
    <source>
        <dbReference type="Proteomes" id="UP000218103"/>
    </source>
</evidence>
<keyword evidence="2" id="KW-1185">Reference proteome</keyword>
<protein>
    <recommendedName>
        <fullName evidence="3">Lipoprotein</fullName>
    </recommendedName>
</protein>
<accession>A0ABM6NV46</accession>
<gene>
    <name evidence="1" type="ORF">CO711_16200</name>
</gene>
<name>A0ABM6NV46_BURCE</name>